<name>A0A811U073_CERCA</name>
<protein>
    <submittedName>
        <fullName evidence="1">(Mediterranean fruit fly) hypothetical protein</fullName>
    </submittedName>
</protein>
<evidence type="ECO:0000313" key="1">
    <source>
        <dbReference type="EMBL" id="CAD6991921.1"/>
    </source>
</evidence>
<keyword evidence="2" id="KW-1185">Reference proteome</keyword>
<dbReference type="EMBL" id="CAJHJT010000001">
    <property type="protein sequence ID" value="CAD6991921.1"/>
    <property type="molecule type" value="Genomic_DNA"/>
</dbReference>
<evidence type="ECO:0000313" key="2">
    <source>
        <dbReference type="Proteomes" id="UP000606786"/>
    </source>
</evidence>
<accession>A0A811U073</accession>
<sequence length="104" mass="12112">MTRKKCQQQFIKPKDINMLVLPLGLISGEYFGLHTSKTKLDMGTGAYKYAPAKSNYGLAAEWRNHQNQKICESSIAAWRKQDVQLQILRPEMRDEFILILRHYV</sequence>
<reference evidence="1" key="1">
    <citation type="submission" date="2020-11" db="EMBL/GenBank/DDBJ databases">
        <authorList>
            <person name="Whitehead M."/>
        </authorList>
    </citation>
    <scope>NUCLEOTIDE SEQUENCE</scope>
    <source>
        <strain evidence="1">EGII</strain>
    </source>
</reference>
<organism evidence="1 2">
    <name type="scientific">Ceratitis capitata</name>
    <name type="common">Mediterranean fruit fly</name>
    <name type="synonym">Tephritis capitata</name>
    <dbReference type="NCBI Taxonomy" id="7213"/>
    <lineage>
        <taxon>Eukaryota</taxon>
        <taxon>Metazoa</taxon>
        <taxon>Ecdysozoa</taxon>
        <taxon>Arthropoda</taxon>
        <taxon>Hexapoda</taxon>
        <taxon>Insecta</taxon>
        <taxon>Pterygota</taxon>
        <taxon>Neoptera</taxon>
        <taxon>Endopterygota</taxon>
        <taxon>Diptera</taxon>
        <taxon>Brachycera</taxon>
        <taxon>Muscomorpha</taxon>
        <taxon>Tephritoidea</taxon>
        <taxon>Tephritidae</taxon>
        <taxon>Ceratitis</taxon>
        <taxon>Ceratitis</taxon>
    </lineage>
</organism>
<dbReference type="Proteomes" id="UP000606786">
    <property type="component" value="Unassembled WGS sequence"/>
</dbReference>
<proteinExistence type="predicted"/>
<comment type="caution">
    <text evidence="1">The sequence shown here is derived from an EMBL/GenBank/DDBJ whole genome shotgun (WGS) entry which is preliminary data.</text>
</comment>
<gene>
    <name evidence="1" type="ORF">CCAP1982_LOCUS811</name>
</gene>
<dbReference type="AlphaFoldDB" id="A0A811U073"/>